<name>A0ABP8NVX1_9NOCA</name>
<dbReference type="GO" id="GO:0003677">
    <property type="term" value="F:DNA binding"/>
    <property type="evidence" value="ECO:0007669"/>
    <property type="project" value="UniProtKB-KW"/>
</dbReference>
<feature type="compositionally biased region" description="Gly residues" evidence="4">
    <location>
        <begin position="146"/>
        <end position="155"/>
    </location>
</feature>
<keyword evidence="1 2" id="KW-0238">DNA-binding</keyword>
<evidence type="ECO:0000256" key="1">
    <source>
        <dbReference type="ARBA" id="ARBA00023125"/>
    </source>
</evidence>
<evidence type="ECO:0000313" key="6">
    <source>
        <dbReference type="Proteomes" id="UP001501183"/>
    </source>
</evidence>
<comment type="caution">
    <text evidence="2">Lacks conserved residue(s) required for the propagation of feature annotation.</text>
</comment>
<comment type="caution">
    <text evidence="5">The sequence shown here is derived from an EMBL/GenBank/DDBJ whole genome shotgun (WGS) entry which is preliminary data.</text>
</comment>
<dbReference type="Pfam" id="PF00436">
    <property type="entry name" value="SSB"/>
    <property type="match status" value="1"/>
</dbReference>
<gene>
    <name evidence="5" type="ORF">GCM10023094_12920</name>
</gene>
<keyword evidence="6" id="KW-1185">Reference proteome</keyword>
<dbReference type="InterPro" id="IPR011344">
    <property type="entry name" value="ssDNA-bd"/>
</dbReference>
<dbReference type="InterPro" id="IPR000424">
    <property type="entry name" value="Primosome_PriB/ssb"/>
</dbReference>
<dbReference type="PROSITE" id="PS50935">
    <property type="entry name" value="SSB"/>
    <property type="match status" value="1"/>
</dbReference>
<dbReference type="SUPFAM" id="SSF50249">
    <property type="entry name" value="Nucleic acid-binding proteins"/>
    <property type="match status" value="1"/>
</dbReference>
<feature type="compositionally biased region" description="Low complexity" evidence="4">
    <location>
        <begin position="125"/>
        <end position="145"/>
    </location>
</feature>
<dbReference type="HAMAP" id="MF_00984">
    <property type="entry name" value="SSB"/>
    <property type="match status" value="1"/>
</dbReference>
<sequence>MASETVVTVVGNLTADPEVRFTPAGTAVAKFTIAATPRHVDRQTNEWRDGEPLFLRCNVWREAAEHVAETLARGTRVIAQGRLRQRTYETPEGERRTVVELEVDEIGPSLRFAVASVTKTTRQGPPAAAETPADDPWTAVPATVGTGTGGGEPPF</sequence>
<dbReference type="PANTHER" id="PTHR10302">
    <property type="entry name" value="SINGLE-STRANDED DNA-BINDING PROTEIN"/>
    <property type="match status" value="1"/>
</dbReference>
<dbReference type="NCBIfam" id="TIGR00621">
    <property type="entry name" value="ssb"/>
    <property type="match status" value="1"/>
</dbReference>
<dbReference type="EMBL" id="BAABFB010000029">
    <property type="protein sequence ID" value="GAA4475455.1"/>
    <property type="molecule type" value="Genomic_DNA"/>
</dbReference>
<accession>A0ABP8NVX1</accession>
<comment type="subunit">
    <text evidence="2">Homotetramer.</text>
</comment>
<dbReference type="PANTHER" id="PTHR10302:SF27">
    <property type="entry name" value="SINGLE-STRANDED DNA-BINDING PROTEIN"/>
    <property type="match status" value="1"/>
</dbReference>
<protein>
    <recommendedName>
        <fullName evidence="2 3">Single-stranded DNA-binding protein</fullName>
        <shortName evidence="2">SSB</shortName>
    </recommendedName>
</protein>
<dbReference type="NCBIfam" id="NF005851">
    <property type="entry name" value="PRK07772.1"/>
    <property type="match status" value="1"/>
</dbReference>
<reference evidence="6" key="1">
    <citation type="journal article" date="2019" name="Int. J. Syst. Evol. Microbiol.">
        <title>The Global Catalogue of Microorganisms (GCM) 10K type strain sequencing project: providing services to taxonomists for standard genome sequencing and annotation.</title>
        <authorList>
            <consortium name="The Broad Institute Genomics Platform"/>
            <consortium name="The Broad Institute Genome Sequencing Center for Infectious Disease"/>
            <person name="Wu L."/>
            <person name="Ma J."/>
        </authorList>
    </citation>
    <scope>NUCLEOTIDE SEQUENCE [LARGE SCALE GENOMIC DNA]</scope>
    <source>
        <strain evidence="6">JCM 32206</strain>
    </source>
</reference>
<dbReference type="Proteomes" id="UP001501183">
    <property type="component" value="Unassembled WGS sequence"/>
</dbReference>
<evidence type="ECO:0000256" key="2">
    <source>
        <dbReference type="HAMAP-Rule" id="MF_00984"/>
    </source>
</evidence>
<evidence type="ECO:0000313" key="5">
    <source>
        <dbReference type="EMBL" id="GAA4475455.1"/>
    </source>
</evidence>
<proteinExistence type="inferred from homology"/>
<dbReference type="CDD" id="cd04496">
    <property type="entry name" value="SSB_OBF"/>
    <property type="match status" value="1"/>
</dbReference>
<feature type="region of interest" description="Disordered" evidence="4">
    <location>
        <begin position="118"/>
        <end position="155"/>
    </location>
</feature>
<evidence type="ECO:0000256" key="4">
    <source>
        <dbReference type="SAM" id="MobiDB-lite"/>
    </source>
</evidence>
<organism evidence="5 6">
    <name type="scientific">Rhodococcus olei</name>
    <dbReference type="NCBI Taxonomy" id="2161675"/>
    <lineage>
        <taxon>Bacteria</taxon>
        <taxon>Bacillati</taxon>
        <taxon>Actinomycetota</taxon>
        <taxon>Actinomycetes</taxon>
        <taxon>Mycobacteriales</taxon>
        <taxon>Nocardiaceae</taxon>
        <taxon>Rhodococcus</taxon>
    </lineage>
</organism>
<dbReference type="RefSeq" id="WP_345342957.1">
    <property type="nucleotide sequence ID" value="NZ_BAABFB010000029.1"/>
</dbReference>
<dbReference type="InterPro" id="IPR012340">
    <property type="entry name" value="NA-bd_OB-fold"/>
</dbReference>
<dbReference type="Gene3D" id="2.40.50.140">
    <property type="entry name" value="Nucleic acid-binding proteins"/>
    <property type="match status" value="1"/>
</dbReference>
<evidence type="ECO:0000256" key="3">
    <source>
        <dbReference type="RuleBase" id="RU000524"/>
    </source>
</evidence>